<comment type="caution">
    <text evidence="2">The sequence shown here is derived from an EMBL/GenBank/DDBJ whole genome shotgun (WGS) entry which is preliminary data.</text>
</comment>
<dbReference type="Proteomes" id="UP000706525">
    <property type="component" value="Unassembled WGS sequence"/>
</dbReference>
<evidence type="ECO:0000313" key="3">
    <source>
        <dbReference type="Proteomes" id="UP000706525"/>
    </source>
</evidence>
<name>A0ABN7YS84_9BURK</name>
<protein>
    <submittedName>
        <fullName evidence="2">Uncharacterized protein</fullName>
    </submittedName>
</protein>
<proteinExistence type="predicted"/>
<dbReference type="EMBL" id="CAJZAG010000006">
    <property type="protein sequence ID" value="CAG9175105.1"/>
    <property type="molecule type" value="Genomic_DNA"/>
</dbReference>
<reference evidence="2 3" key="1">
    <citation type="submission" date="2021-08" db="EMBL/GenBank/DDBJ databases">
        <authorList>
            <person name="Peeters C."/>
        </authorList>
    </citation>
    <scope>NUCLEOTIDE SEQUENCE [LARGE SCALE GENOMIC DNA]</scope>
    <source>
        <strain evidence="2 3">LMG 32289</strain>
    </source>
</reference>
<organism evidence="2 3">
    <name type="scientific">Cupriavidus pampae</name>
    <dbReference type="NCBI Taxonomy" id="659251"/>
    <lineage>
        <taxon>Bacteria</taxon>
        <taxon>Pseudomonadati</taxon>
        <taxon>Pseudomonadota</taxon>
        <taxon>Betaproteobacteria</taxon>
        <taxon>Burkholderiales</taxon>
        <taxon>Burkholderiaceae</taxon>
        <taxon>Cupriavidus</taxon>
    </lineage>
</organism>
<evidence type="ECO:0000256" key="1">
    <source>
        <dbReference type="SAM" id="MobiDB-lite"/>
    </source>
</evidence>
<keyword evidence="3" id="KW-1185">Reference proteome</keyword>
<evidence type="ECO:0000313" key="2">
    <source>
        <dbReference type="EMBL" id="CAG9175105.1"/>
    </source>
</evidence>
<feature type="region of interest" description="Disordered" evidence="1">
    <location>
        <begin position="1"/>
        <end position="56"/>
    </location>
</feature>
<accession>A0ABN7YS84</accession>
<sequence length="56" mass="5762">MNDGIASAASLREGQIGERYDSGIHGGPVEIDGGVPTPRDGVPITKNLESRAFPGV</sequence>
<gene>
    <name evidence="2" type="ORF">LMG32289_03225</name>
</gene>
<dbReference type="RefSeq" id="WP_223989949.1">
    <property type="nucleotide sequence ID" value="NZ_CAJZAG010000006.1"/>
</dbReference>